<evidence type="ECO:0000313" key="1">
    <source>
        <dbReference type="EMBL" id="MBX72721.1"/>
    </source>
</evidence>
<dbReference type="EMBL" id="GGEC01092237">
    <property type="protein sequence ID" value="MBX72721.1"/>
    <property type="molecule type" value="Transcribed_RNA"/>
</dbReference>
<accession>A0A2P2R0N4</accession>
<dbReference type="AlphaFoldDB" id="A0A2P2R0N4"/>
<reference evidence="1" key="1">
    <citation type="submission" date="2018-02" db="EMBL/GenBank/DDBJ databases">
        <title>Rhizophora mucronata_Transcriptome.</title>
        <authorList>
            <person name="Meera S.P."/>
            <person name="Sreeshan A."/>
            <person name="Augustine A."/>
        </authorList>
    </citation>
    <scope>NUCLEOTIDE SEQUENCE</scope>
    <source>
        <tissue evidence="1">Leaf</tissue>
    </source>
</reference>
<proteinExistence type="predicted"/>
<name>A0A2P2R0N4_RHIMU</name>
<protein>
    <submittedName>
        <fullName evidence="1">Uncharacterized protein</fullName>
    </submittedName>
</protein>
<organism evidence="1">
    <name type="scientific">Rhizophora mucronata</name>
    <name type="common">Asiatic mangrove</name>
    <dbReference type="NCBI Taxonomy" id="61149"/>
    <lineage>
        <taxon>Eukaryota</taxon>
        <taxon>Viridiplantae</taxon>
        <taxon>Streptophyta</taxon>
        <taxon>Embryophyta</taxon>
        <taxon>Tracheophyta</taxon>
        <taxon>Spermatophyta</taxon>
        <taxon>Magnoliopsida</taxon>
        <taxon>eudicotyledons</taxon>
        <taxon>Gunneridae</taxon>
        <taxon>Pentapetalae</taxon>
        <taxon>rosids</taxon>
        <taxon>fabids</taxon>
        <taxon>Malpighiales</taxon>
        <taxon>Rhizophoraceae</taxon>
        <taxon>Rhizophora</taxon>
    </lineage>
</organism>
<sequence length="48" mass="5132">MIQVTLEVGSAEIFSGMLVIHLEISFFLGSAQRSIIQGMPSGALLLLL</sequence>